<evidence type="ECO:0000313" key="3">
    <source>
        <dbReference type="Proteomes" id="UP000184212"/>
    </source>
</evidence>
<protein>
    <recommendedName>
        <fullName evidence="4">Type IX secretion system protein PorQ</fullName>
    </recommendedName>
</protein>
<keyword evidence="1" id="KW-0732">Signal</keyword>
<organism evidence="2 3">
    <name type="scientific">Chryseolinea serpens</name>
    <dbReference type="NCBI Taxonomy" id="947013"/>
    <lineage>
        <taxon>Bacteria</taxon>
        <taxon>Pseudomonadati</taxon>
        <taxon>Bacteroidota</taxon>
        <taxon>Cytophagia</taxon>
        <taxon>Cytophagales</taxon>
        <taxon>Fulvivirgaceae</taxon>
        <taxon>Chryseolinea</taxon>
    </lineage>
</organism>
<dbReference type="RefSeq" id="WP_143164969.1">
    <property type="nucleotide sequence ID" value="NZ_FQWQ01000002.1"/>
</dbReference>
<evidence type="ECO:0008006" key="4">
    <source>
        <dbReference type="Google" id="ProtNLM"/>
    </source>
</evidence>
<dbReference type="Proteomes" id="UP000184212">
    <property type="component" value="Unassembled WGS sequence"/>
</dbReference>
<dbReference type="NCBIfam" id="NF033709">
    <property type="entry name" value="PorV_fam"/>
    <property type="match status" value="1"/>
</dbReference>
<name>A0A1M5RQ95_9BACT</name>
<evidence type="ECO:0000256" key="1">
    <source>
        <dbReference type="SAM" id="SignalP"/>
    </source>
</evidence>
<reference evidence="2 3" key="1">
    <citation type="submission" date="2016-11" db="EMBL/GenBank/DDBJ databases">
        <authorList>
            <person name="Jaros S."/>
            <person name="Januszkiewicz K."/>
            <person name="Wedrychowicz H."/>
        </authorList>
    </citation>
    <scope>NUCLEOTIDE SEQUENCE [LARGE SCALE GENOMIC DNA]</scope>
    <source>
        <strain evidence="2 3">DSM 24574</strain>
    </source>
</reference>
<dbReference type="EMBL" id="FQWQ01000002">
    <property type="protein sequence ID" value="SHH28356.1"/>
    <property type="molecule type" value="Genomic_DNA"/>
</dbReference>
<dbReference type="STRING" id="947013.SAMN04488109_3512"/>
<feature type="signal peptide" evidence="1">
    <location>
        <begin position="1"/>
        <end position="19"/>
    </location>
</feature>
<dbReference type="OrthoDB" id="9809953at2"/>
<dbReference type="AlphaFoldDB" id="A0A1M5RQ95"/>
<accession>A0A1M5RQ95</accession>
<evidence type="ECO:0000313" key="2">
    <source>
        <dbReference type="EMBL" id="SHH28356.1"/>
    </source>
</evidence>
<proteinExistence type="predicted"/>
<feature type="chain" id="PRO_5012002504" description="Type IX secretion system protein PorQ" evidence="1">
    <location>
        <begin position="20"/>
        <end position="334"/>
    </location>
</feature>
<dbReference type="NCBIfam" id="NF033711">
    <property type="entry name" value="T9SS_PorQ"/>
    <property type="match status" value="1"/>
</dbReference>
<keyword evidence="3" id="KW-1185">Reference proteome</keyword>
<sequence length="334" mass="36471">MRRKLLLYFLMAVPATAFAQNGVRQSFEFLNMPGHARLGGLGGVNTSLADRDVNFFFSNPALNSDSLAGMASASYQFYVASIGQASAAYSHQFKKWGTLTFGLQHLSYGTIKGYDATGQPTQDFKSGETVLAVSKSHQVSHFRIGVNLKMAFSNIAGYRASALMVDIGGLFVHPTQDLRVGMVVKNLGAVLSQYTETSRAKLPFDVQLGVTFKPEHMPLRFSITGYNLARTNVDYAAPPDPAPGAFDKVMRRLTFGAEVLLHRNVNVLVGYNYLVHQELKLANAGGGAGITFGFSARIKSFEFVFSRGGYVVGNAGYTFTLSKNIDTLMKRRQL</sequence>
<gene>
    <name evidence="2" type="ORF">SAMN04488109_3512</name>
</gene>